<keyword evidence="3" id="KW-1185">Reference proteome</keyword>
<dbReference type="OrthoDB" id="6624755at2"/>
<evidence type="ECO:0000256" key="1">
    <source>
        <dbReference type="SAM" id="Coils"/>
    </source>
</evidence>
<dbReference type="RefSeq" id="WP_155285144.1">
    <property type="nucleotide sequence ID" value="NZ_BLBC01000011.1"/>
</dbReference>
<sequence length="236" mass="28312">MINNKEKLIESIFLYLRKNDLDGHTTLYTIEEWKERGEDYLNDSEFVIISEGGLYSILNYGDCEDFYDLIESFGYFIEMGHSWSYGFYFDNKISGNDTSDEKTYSEKLKDERWQKKRDKVKERANYMCQDCGSKEALEVHHCYYKFGLEPWQYPFDSLRCLCRDCHKKRGKIEMELRVRMADLTSDELMIVSEFIYGGMKYYPIRKISELIERLNINEEDLEKELKNENILPKKHI</sequence>
<keyword evidence="1" id="KW-0175">Coiled coil</keyword>
<comment type="caution">
    <text evidence="2">The sequence shown here is derived from an EMBL/GenBank/DDBJ whole genome shotgun (WGS) entry which is preliminary data.</text>
</comment>
<reference evidence="3" key="1">
    <citation type="journal article" date="2020" name="Int. J. Syst. Evol. Microbiol.">
        <title>Capnocytophaga felis sp. nov. isolated from the feline oral cavity.</title>
        <authorList>
            <person name="Suzuki M."/>
            <person name="Umeda K."/>
            <person name="Kimura M."/>
            <person name="Imaoka K."/>
            <person name="Morikawa S."/>
            <person name="Maeda K."/>
        </authorList>
    </citation>
    <scope>NUCLEOTIDE SEQUENCE [LARGE SCALE GENOMIC DNA]</scope>
    <source>
        <strain evidence="3">KC07070</strain>
    </source>
</reference>
<dbReference type="CDD" id="cd00085">
    <property type="entry name" value="HNHc"/>
    <property type="match status" value="1"/>
</dbReference>
<dbReference type="InterPro" id="IPR003615">
    <property type="entry name" value="HNH_nuc"/>
</dbReference>
<gene>
    <name evidence="2" type="ORF">RCZ01_18220</name>
</gene>
<evidence type="ECO:0000313" key="3">
    <source>
        <dbReference type="Proteomes" id="UP000398217"/>
    </source>
</evidence>
<dbReference type="EMBL" id="BLBC01000011">
    <property type="protein sequence ID" value="GET46520.1"/>
    <property type="molecule type" value="Genomic_DNA"/>
</dbReference>
<dbReference type="AlphaFoldDB" id="A0A5M4BAT0"/>
<organism evidence="2 3">
    <name type="scientific">Capnocytophaga felis</name>
    <dbReference type="NCBI Taxonomy" id="2267611"/>
    <lineage>
        <taxon>Bacteria</taxon>
        <taxon>Pseudomonadati</taxon>
        <taxon>Bacteroidota</taxon>
        <taxon>Flavobacteriia</taxon>
        <taxon>Flavobacteriales</taxon>
        <taxon>Flavobacteriaceae</taxon>
        <taxon>Capnocytophaga</taxon>
    </lineage>
</organism>
<dbReference type="Gene3D" id="1.10.30.50">
    <property type="match status" value="1"/>
</dbReference>
<evidence type="ECO:0008006" key="4">
    <source>
        <dbReference type="Google" id="ProtNLM"/>
    </source>
</evidence>
<evidence type="ECO:0000313" key="2">
    <source>
        <dbReference type="EMBL" id="GET46520.1"/>
    </source>
</evidence>
<protein>
    <recommendedName>
        <fullName evidence="4">HNH domain-containing protein</fullName>
    </recommendedName>
</protein>
<name>A0A5M4BAT0_9FLAO</name>
<feature type="coiled-coil region" evidence="1">
    <location>
        <begin position="204"/>
        <end position="231"/>
    </location>
</feature>
<dbReference type="Proteomes" id="UP000398217">
    <property type="component" value="Unassembled WGS sequence"/>
</dbReference>
<accession>A0A5M4BAT0</accession>
<proteinExistence type="predicted"/>